<dbReference type="PANTHER" id="PTHR45661:SF3">
    <property type="entry name" value="IG-LIKE DOMAIN-CONTAINING PROTEIN"/>
    <property type="match status" value="1"/>
</dbReference>
<organism evidence="1 2">
    <name type="scientific">Trichomonas vaginalis (strain ATCC PRA-98 / G3)</name>
    <dbReference type="NCBI Taxonomy" id="412133"/>
    <lineage>
        <taxon>Eukaryota</taxon>
        <taxon>Metamonada</taxon>
        <taxon>Parabasalia</taxon>
        <taxon>Trichomonadida</taxon>
        <taxon>Trichomonadidae</taxon>
        <taxon>Trichomonas</taxon>
    </lineage>
</organism>
<protein>
    <submittedName>
        <fullName evidence="1">Surface antigen BspA-like</fullName>
    </submittedName>
</protein>
<proteinExistence type="predicted"/>
<dbReference type="InterPro" id="IPR053139">
    <property type="entry name" value="Surface_bspA-like"/>
</dbReference>
<dbReference type="VEuPathDB" id="TrichDB:TVAGG3_0380810"/>
<keyword evidence="2" id="KW-1185">Reference proteome</keyword>
<dbReference type="SUPFAM" id="SSF52058">
    <property type="entry name" value="L domain-like"/>
    <property type="match status" value="1"/>
</dbReference>
<dbReference type="STRING" id="5722.A2DBR7"/>
<dbReference type="RefSeq" id="XP_001583256.1">
    <property type="nucleotide sequence ID" value="XM_001583206.1"/>
</dbReference>
<sequence length="601" mass="65938">MKSIYVDPMNEYFWSDGKAVYSKDKTKIIYCASNIGDSYIILPTVTMINEGCFVNSQLKSITIPKTVTEILSYAFSYSKISTIELPPNITTIYYECFSGSSLTSVSIPNKVTSIQEGAFSGCNLLTYLYIPESVTTLGGGCLPSSKTIVINVSEKSTINIDKQHLVLSKDNTSLIQCLSEEPNIIIPHKVKNILSNAFSSSKTLETVSFDGESELEIINHFAFSNCIKLNRFDFGPKIKTIGIDAFINCPLPMSISFPASLINIQTRAFANSKLTSISFYSDSNLAIGDSAFANCAFVQSILFICKGTISLGFSCFSGLIKLKSIEISRSIIYAGASCFLGCSIDRVSFEQNQISFSSIPSSMFKDCVSLTSFTIPTNCISLEAECLSNTGISRIDIPDNVEILGPQCFKDCFNLETVNIQSSSHLSRIDIGVFEGCSMFSNVSSFDSEHFMSESGAIYSHDKLHMYVYPPASKRIYFSLLEGVENIENGAFLGCINVEVITIPDGNIKSIGDNAFRGCTNLRQITLPSSIKSIGVNAFANCPLLQCGIVIQNSTKPFIDLLKQSELDVKSQHYCSGFSCKRRSIYSIDIPISYIAVFILM</sequence>
<dbReference type="OrthoDB" id="676979at2759"/>
<dbReference type="AlphaFoldDB" id="A2DBR7"/>
<dbReference type="Proteomes" id="UP000001542">
    <property type="component" value="Unassembled WGS sequence"/>
</dbReference>
<evidence type="ECO:0000313" key="1">
    <source>
        <dbReference type="EMBL" id="EAY22270.1"/>
    </source>
</evidence>
<evidence type="ECO:0000313" key="2">
    <source>
        <dbReference type="Proteomes" id="UP000001542"/>
    </source>
</evidence>
<reference evidence="1" key="2">
    <citation type="journal article" date="2007" name="Science">
        <title>Draft genome sequence of the sexually transmitted pathogen Trichomonas vaginalis.</title>
        <authorList>
            <person name="Carlton J.M."/>
            <person name="Hirt R.P."/>
            <person name="Silva J.C."/>
            <person name="Delcher A.L."/>
            <person name="Schatz M."/>
            <person name="Zhao Q."/>
            <person name="Wortman J.R."/>
            <person name="Bidwell S.L."/>
            <person name="Alsmark U.C.M."/>
            <person name="Besteiro S."/>
            <person name="Sicheritz-Ponten T."/>
            <person name="Noel C.J."/>
            <person name="Dacks J.B."/>
            <person name="Foster P.G."/>
            <person name="Simillion C."/>
            <person name="Van de Peer Y."/>
            <person name="Miranda-Saavedra D."/>
            <person name="Barton G.J."/>
            <person name="Westrop G.D."/>
            <person name="Mueller S."/>
            <person name="Dessi D."/>
            <person name="Fiori P.L."/>
            <person name="Ren Q."/>
            <person name="Paulsen I."/>
            <person name="Zhang H."/>
            <person name="Bastida-Corcuera F.D."/>
            <person name="Simoes-Barbosa A."/>
            <person name="Brown M.T."/>
            <person name="Hayes R.D."/>
            <person name="Mukherjee M."/>
            <person name="Okumura C.Y."/>
            <person name="Schneider R."/>
            <person name="Smith A.J."/>
            <person name="Vanacova S."/>
            <person name="Villalvazo M."/>
            <person name="Haas B.J."/>
            <person name="Pertea M."/>
            <person name="Feldblyum T.V."/>
            <person name="Utterback T.R."/>
            <person name="Shu C.L."/>
            <person name="Osoegawa K."/>
            <person name="de Jong P.J."/>
            <person name="Hrdy I."/>
            <person name="Horvathova L."/>
            <person name="Zubacova Z."/>
            <person name="Dolezal P."/>
            <person name="Malik S.B."/>
            <person name="Logsdon J.M. Jr."/>
            <person name="Henze K."/>
            <person name="Gupta A."/>
            <person name="Wang C.C."/>
            <person name="Dunne R.L."/>
            <person name="Upcroft J.A."/>
            <person name="Upcroft P."/>
            <person name="White O."/>
            <person name="Salzberg S.L."/>
            <person name="Tang P."/>
            <person name="Chiu C.-H."/>
            <person name="Lee Y.-S."/>
            <person name="Embley T.M."/>
            <person name="Coombs G.H."/>
            <person name="Mottram J.C."/>
            <person name="Tachezy J."/>
            <person name="Fraser-Liggett C.M."/>
            <person name="Johnson P.J."/>
        </authorList>
    </citation>
    <scope>NUCLEOTIDE SEQUENCE [LARGE SCALE GENOMIC DNA]</scope>
    <source>
        <strain evidence="1">G3</strain>
    </source>
</reference>
<name>A2DBR7_TRIV3</name>
<dbReference type="SMR" id="A2DBR7"/>
<dbReference type="InterPro" id="IPR026906">
    <property type="entry name" value="LRR_5"/>
</dbReference>
<dbReference type="Pfam" id="PF13306">
    <property type="entry name" value="LRR_5"/>
    <property type="match status" value="3"/>
</dbReference>
<accession>A2DBR7</accession>
<reference evidence="1" key="1">
    <citation type="submission" date="2006-10" db="EMBL/GenBank/DDBJ databases">
        <authorList>
            <person name="Amadeo P."/>
            <person name="Zhao Q."/>
            <person name="Wortman J."/>
            <person name="Fraser-Liggett C."/>
            <person name="Carlton J."/>
        </authorList>
    </citation>
    <scope>NUCLEOTIDE SEQUENCE</scope>
    <source>
        <strain evidence="1">G3</strain>
    </source>
</reference>
<dbReference type="PANTHER" id="PTHR45661">
    <property type="entry name" value="SURFACE ANTIGEN"/>
    <property type="match status" value="1"/>
</dbReference>
<dbReference type="EMBL" id="DS113185">
    <property type="protein sequence ID" value="EAY22270.1"/>
    <property type="molecule type" value="Genomic_DNA"/>
</dbReference>
<gene>
    <name evidence="1" type="ORF">TVAG_094450</name>
</gene>
<dbReference type="VEuPathDB" id="TrichDB:TVAG_094450"/>
<dbReference type="Gene3D" id="3.80.10.10">
    <property type="entry name" value="Ribonuclease Inhibitor"/>
    <property type="match status" value="4"/>
</dbReference>
<dbReference type="KEGG" id="tva:5467824"/>
<dbReference type="InParanoid" id="A2DBR7"/>
<dbReference type="InterPro" id="IPR032675">
    <property type="entry name" value="LRR_dom_sf"/>
</dbReference>